<dbReference type="EMBL" id="JARAOO010000001">
    <property type="protein sequence ID" value="KAJ7982761.1"/>
    <property type="molecule type" value="Genomic_DNA"/>
</dbReference>
<dbReference type="KEGG" id="qsa:O6P43_001847"/>
<evidence type="ECO:0000313" key="2">
    <source>
        <dbReference type="EMBL" id="KAJ7982761.1"/>
    </source>
</evidence>
<feature type="compositionally biased region" description="Acidic residues" evidence="1">
    <location>
        <begin position="64"/>
        <end position="83"/>
    </location>
</feature>
<evidence type="ECO:0000313" key="3">
    <source>
        <dbReference type="Proteomes" id="UP001163823"/>
    </source>
</evidence>
<comment type="caution">
    <text evidence="2">The sequence shown here is derived from an EMBL/GenBank/DDBJ whole genome shotgun (WGS) entry which is preliminary data.</text>
</comment>
<gene>
    <name evidence="2" type="ORF">O6P43_001847</name>
</gene>
<protein>
    <submittedName>
        <fullName evidence="2">Uncharacterized protein</fullName>
    </submittedName>
</protein>
<accession>A0AAD7VNM1</accession>
<name>A0AAD7VNM1_QUISA</name>
<feature type="region of interest" description="Disordered" evidence="1">
    <location>
        <begin position="58"/>
        <end position="83"/>
    </location>
</feature>
<organism evidence="2 3">
    <name type="scientific">Quillaja saponaria</name>
    <name type="common">Soap bark tree</name>
    <dbReference type="NCBI Taxonomy" id="32244"/>
    <lineage>
        <taxon>Eukaryota</taxon>
        <taxon>Viridiplantae</taxon>
        <taxon>Streptophyta</taxon>
        <taxon>Embryophyta</taxon>
        <taxon>Tracheophyta</taxon>
        <taxon>Spermatophyta</taxon>
        <taxon>Magnoliopsida</taxon>
        <taxon>eudicotyledons</taxon>
        <taxon>Gunneridae</taxon>
        <taxon>Pentapetalae</taxon>
        <taxon>rosids</taxon>
        <taxon>fabids</taxon>
        <taxon>Fabales</taxon>
        <taxon>Quillajaceae</taxon>
        <taxon>Quillaja</taxon>
    </lineage>
</organism>
<proteinExistence type="predicted"/>
<dbReference type="AlphaFoldDB" id="A0AAD7VNM1"/>
<reference evidence="2 3" key="1">
    <citation type="journal article" date="2023" name="Science">
        <title>Elucidation of the pathway for biosynthesis of saponin adjuvants from the soapbark tree.</title>
        <authorList>
            <person name="Reed J."/>
            <person name="Orme A."/>
            <person name="El-Demerdash A."/>
            <person name="Owen C."/>
            <person name="Martin L.B.B."/>
            <person name="Misra R.C."/>
            <person name="Kikuchi S."/>
            <person name="Rejzek M."/>
            <person name="Martin A.C."/>
            <person name="Harkess A."/>
            <person name="Leebens-Mack J."/>
            <person name="Louveau T."/>
            <person name="Stephenson M.J."/>
            <person name="Osbourn A."/>
        </authorList>
    </citation>
    <scope>NUCLEOTIDE SEQUENCE [LARGE SCALE GENOMIC DNA]</scope>
    <source>
        <strain evidence="2">S10</strain>
    </source>
</reference>
<dbReference type="Proteomes" id="UP001163823">
    <property type="component" value="Chromosome 1"/>
</dbReference>
<evidence type="ECO:0000256" key="1">
    <source>
        <dbReference type="SAM" id="MobiDB-lite"/>
    </source>
</evidence>
<sequence>MEEENHNYYQNDIGATYSSFRFQSDEIDEPVVLFDRDIVEEVNLNELTPRTKKRIRNELQENVDVGDDDDDINDEEDEAEEAE</sequence>
<keyword evidence="3" id="KW-1185">Reference proteome</keyword>